<feature type="region of interest" description="Disordered" evidence="1">
    <location>
        <begin position="256"/>
        <end position="276"/>
    </location>
</feature>
<evidence type="ECO:0000259" key="2">
    <source>
        <dbReference type="Pfam" id="PF13304"/>
    </source>
</evidence>
<dbReference type="SUPFAM" id="SSF52540">
    <property type="entry name" value="P-loop containing nucleoside triphosphate hydrolases"/>
    <property type="match status" value="1"/>
</dbReference>
<dbReference type="AlphaFoldDB" id="A0A2X0VMX5"/>
<evidence type="ECO:0000313" key="4">
    <source>
        <dbReference type="Proteomes" id="UP000250192"/>
    </source>
</evidence>
<organism evidence="3 4">
    <name type="scientific">Schaalia odontolytica</name>
    <dbReference type="NCBI Taxonomy" id="1660"/>
    <lineage>
        <taxon>Bacteria</taxon>
        <taxon>Bacillati</taxon>
        <taxon>Actinomycetota</taxon>
        <taxon>Actinomycetes</taxon>
        <taxon>Actinomycetales</taxon>
        <taxon>Actinomycetaceae</taxon>
        <taxon>Schaalia</taxon>
    </lineage>
</organism>
<protein>
    <submittedName>
        <fullName evidence="3">Uncharacterized conserved protein</fullName>
    </submittedName>
</protein>
<reference evidence="3 4" key="1">
    <citation type="submission" date="2018-06" db="EMBL/GenBank/DDBJ databases">
        <authorList>
            <consortium name="Pathogen Informatics"/>
            <person name="Doyle S."/>
        </authorList>
    </citation>
    <scope>NUCLEOTIDE SEQUENCE [LARGE SCALE GENOMIC DNA]</scope>
    <source>
        <strain evidence="3 4">NCTC9935</strain>
    </source>
</reference>
<dbReference type="Proteomes" id="UP000250192">
    <property type="component" value="Unassembled WGS sequence"/>
</dbReference>
<dbReference type="InterPro" id="IPR027417">
    <property type="entry name" value="P-loop_NTPase"/>
</dbReference>
<dbReference type="InterPro" id="IPR003959">
    <property type="entry name" value="ATPase_AAA_core"/>
</dbReference>
<dbReference type="PANTHER" id="PTHR43581">
    <property type="entry name" value="ATP/GTP PHOSPHATASE"/>
    <property type="match status" value="1"/>
</dbReference>
<proteinExistence type="predicted"/>
<dbReference type="EMBL" id="UAPR01000002">
    <property type="protein sequence ID" value="SPT55252.1"/>
    <property type="molecule type" value="Genomic_DNA"/>
</dbReference>
<feature type="domain" description="ATPase AAA-type core" evidence="2">
    <location>
        <begin position="7"/>
        <end position="71"/>
    </location>
</feature>
<name>A0A2X0VMX5_9ACTO</name>
<evidence type="ECO:0000313" key="3">
    <source>
        <dbReference type="EMBL" id="SPT55252.1"/>
    </source>
</evidence>
<dbReference type="InterPro" id="IPR051396">
    <property type="entry name" value="Bact_Antivir_Def_Nuclease"/>
</dbReference>
<accession>A0A2X0VMX5</accession>
<sequence length="340" mass="38753">MPVELWGTGLLQITQLYSYVILFQPSVFLADEPDAHLHPSRQRLLASAFDDISENYGCQVIAATHSEHLISSRPESTKLIWMQEGTSVPHEDPDLTELLLHLGCLDEVSPNGDQILLLTEDKNHHYLTTAINELDEEGYRVKVIPVNGVSNLGIADTFVRLKEQIPNCTRIVIHRDRDFLTDDEIEGWLNLTFPTSTARPDVFVTRYCDMEAYYCSIDYILRLYQDEPNITDQYDRILRQYEDDARKEFAKKRKANNKENFLPEGGSPTNQSLWPDSEPVSLRTVVGKKFLKRLNDQLARQKIDIARIGSVAPEELLIDLRACFNAVPPSSSLDNAHDLI</sequence>
<gene>
    <name evidence="3" type="ORF">NCTC9935_00749</name>
</gene>
<evidence type="ECO:0000256" key="1">
    <source>
        <dbReference type="SAM" id="MobiDB-lite"/>
    </source>
</evidence>
<dbReference type="PANTHER" id="PTHR43581:SF4">
    <property type="entry name" value="ATP_GTP PHOSPHATASE"/>
    <property type="match status" value="1"/>
</dbReference>
<dbReference type="Gene3D" id="3.40.50.300">
    <property type="entry name" value="P-loop containing nucleotide triphosphate hydrolases"/>
    <property type="match status" value="1"/>
</dbReference>
<dbReference type="GO" id="GO:0005524">
    <property type="term" value="F:ATP binding"/>
    <property type="evidence" value="ECO:0007669"/>
    <property type="project" value="InterPro"/>
</dbReference>
<keyword evidence="4" id="KW-1185">Reference proteome</keyword>
<dbReference type="Pfam" id="PF13304">
    <property type="entry name" value="AAA_21"/>
    <property type="match status" value="1"/>
</dbReference>
<dbReference type="GO" id="GO:0016887">
    <property type="term" value="F:ATP hydrolysis activity"/>
    <property type="evidence" value="ECO:0007669"/>
    <property type="project" value="InterPro"/>
</dbReference>
<dbReference type="CDD" id="cd00267">
    <property type="entry name" value="ABC_ATPase"/>
    <property type="match status" value="1"/>
</dbReference>